<feature type="region of interest" description="Disordered" evidence="1">
    <location>
        <begin position="79"/>
        <end position="149"/>
    </location>
</feature>
<protein>
    <submittedName>
        <fullName evidence="2">Uncharacterized protein</fullName>
    </submittedName>
</protein>
<comment type="caution">
    <text evidence="2">The sequence shown here is derived from an EMBL/GenBank/DDBJ whole genome shotgun (WGS) entry which is preliminary data.</text>
</comment>
<dbReference type="EMBL" id="JANPWB010000001">
    <property type="protein sequence ID" value="KAJ1216881.1"/>
    <property type="molecule type" value="Genomic_DNA"/>
</dbReference>
<feature type="region of interest" description="Disordered" evidence="1">
    <location>
        <begin position="19"/>
        <end position="66"/>
    </location>
</feature>
<sequence>MEERTRLLREATQFASNPYLALNALPDTDAETTRADSSDSGNSQQGPALTPQSAVSRARKKRLSQPYLETSTAIGCCAANQNVTEAGERKKRERKRQARPYAARPADHVNAPRPGVQDFREEDAGYLKSCRRRESKYKQTTDCVQQSSF</sequence>
<evidence type="ECO:0000313" key="2">
    <source>
        <dbReference type="EMBL" id="KAJ1216881.1"/>
    </source>
</evidence>
<evidence type="ECO:0000313" key="3">
    <source>
        <dbReference type="Proteomes" id="UP001066276"/>
    </source>
</evidence>
<dbReference type="Proteomes" id="UP001066276">
    <property type="component" value="Chromosome 1_1"/>
</dbReference>
<gene>
    <name evidence="2" type="ORF">NDU88_004479</name>
</gene>
<feature type="compositionally biased region" description="Polar residues" evidence="1">
    <location>
        <begin position="138"/>
        <end position="149"/>
    </location>
</feature>
<dbReference type="AlphaFoldDB" id="A0AAV7WVM6"/>
<name>A0AAV7WVM6_PLEWA</name>
<feature type="compositionally biased region" description="Polar residues" evidence="1">
    <location>
        <begin position="38"/>
        <end position="55"/>
    </location>
</feature>
<accession>A0AAV7WVM6</accession>
<proteinExistence type="predicted"/>
<organism evidence="2 3">
    <name type="scientific">Pleurodeles waltl</name>
    <name type="common">Iberian ribbed newt</name>
    <dbReference type="NCBI Taxonomy" id="8319"/>
    <lineage>
        <taxon>Eukaryota</taxon>
        <taxon>Metazoa</taxon>
        <taxon>Chordata</taxon>
        <taxon>Craniata</taxon>
        <taxon>Vertebrata</taxon>
        <taxon>Euteleostomi</taxon>
        <taxon>Amphibia</taxon>
        <taxon>Batrachia</taxon>
        <taxon>Caudata</taxon>
        <taxon>Salamandroidea</taxon>
        <taxon>Salamandridae</taxon>
        <taxon>Pleurodelinae</taxon>
        <taxon>Pleurodeles</taxon>
    </lineage>
</organism>
<reference evidence="2" key="1">
    <citation type="journal article" date="2022" name="bioRxiv">
        <title>Sequencing and chromosome-scale assembly of the giantPleurodeles waltlgenome.</title>
        <authorList>
            <person name="Brown T."/>
            <person name="Elewa A."/>
            <person name="Iarovenko S."/>
            <person name="Subramanian E."/>
            <person name="Araus A.J."/>
            <person name="Petzold A."/>
            <person name="Susuki M."/>
            <person name="Suzuki K.-i.T."/>
            <person name="Hayashi T."/>
            <person name="Toyoda A."/>
            <person name="Oliveira C."/>
            <person name="Osipova E."/>
            <person name="Leigh N.D."/>
            <person name="Simon A."/>
            <person name="Yun M.H."/>
        </authorList>
    </citation>
    <scope>NUCLEOTIDE SEQUENCE</scope>
    <source>
        <strain evidence="2">20211129_DDA</strain>
        <tissue evidence="2">Liver</tissue>
    </source>
</reference>
<keyword evidence="3" id="KW-1185">Reference proteome</keyword>
<evidence type="ECO:0000256" key="1">
    <source>
        <dbReference type="SAM" id="MobiDB-lite"/>
    </source>
</evidence>
<feature type="compositionally biased region" description="Basic residues" evidence="1">
    <location>
        <begin position="89"/>
        <end position="98"/>
    </location>
</feature>